<evidence type="ECO:0000259" key="2">
    <source>
        <dbReference type="Pfam" id="PF02517"/>
    </source>
</evidence>
<feature type="transmembrane region" description="Helical" evidence="1">
    <location>
        <begin position="9"/>
        <end position="25"/>
    </location>
</feature>
<keyword evidence="1" id="KW-0472">Membrane</keyword>
<proteinExistence type="predicted"/>
<dbReference type="AlphaFoldDB" id="A0A4R6BNF8"/>
<evidence type="ECO:0000313" key="3">
    <source>
        <dbReference type="EMBL" id="TDM03393.1"/>
    </source>
</evidence>
<evidence type="ECO:0000313" key="4">
    <source>
        <dbReference type="Proteomes" id="UP000295328"/>
    </source>
</evidence>
<sequence>MSKLARKPSLFILSFLLFHLLLFLMRHENRVFWYMITGIFLLTSFSYIRYSRHLASRRISQSIAAGLIAVILIVLFYTVAAQYIPDISYNKVMKTLITSGVHYRWQLMISLAVTIPLHELYFRTMLQETIPHPLVAVVLTSVASVSLFYWALSPAQLLAMFIMQLILAASFQFTRRLITPIIGQIGSVIALILLFT</sequence>
<dbReference type="OrthoDB" id="2412258at2"/>
<keyword evidence="3" id="KW-0378">Hydrolase</keyword>
<feature type="transmembrane region" description="Helical" evidence="1">
    <location>
        <begin position="31"/>
        <end position="50"/>
    </location>
</feature>
<comment type="caution">
    <text evidence="3">The sequence shown here is derived from an EMBL/GenBank/DDBJ whole genome shotgun (WGS) entry which is preliminary data.</text>
</comment>
<accession>A0A4R6BNF8</accession>
<protein>
    <submittedName>
        <fullName evidence="3">CPBP family intramembrane metalloprotease</fullName>
    </submittedName>
</protein>
<dbReference type="RefSeq" id="WP_133429489.1">
    <property type="nucleotide sequence ID" value="NZ_BMCC01000001.1"/>
</dbReference>
<evidence type="ECO:0000256" key="1">
    <source>
        <dbReference type="SAM" id="Phobius"/>
    </source>
</evidence>
<name>A0A4R6BNF8_9STAP</name>
<dbReference type="InterPro" id="IPR003675">
    <property type="entry name" value="Rce1/LyrA-like_dom"/>
</dbReference>
<keyword evidence="3" id="KW-0482">Metalloprotease</keyword>
<dbReference type="EMBL" id="SCWE01000001">
    <property type="protein sequence ID" value="TDM03393.1"/>
    <property type="molecule type" value="Genomic_DNA"/>
</dbReference>
<dbReference type="GO" id="GO:0080120">
    <property type="term" value="P:CAAX-box protein maturation"/>
    <property type="evidence" value="ECO:0007669"/>
    <property type="project" value="UniProtKB-ARBA"/>
</dbReference>
<keyword evidence="1" id="KW-1133">Transmembrane helix</keyword>
<reference evidence="3 4" key="1">
    <citation type="submission" date="2019-01" db="EMBL/GenBank/DDBJ databases">
        <title>Draft genome sequences of the type strains of six Macrococcus species.</title>
        <authorList>
            <person name="Mazhar S."/>
            <person name="Altermann E."/>
            <person name="Hill C."/>
            <person name="Mcauliffe O."/>
        </authorList>
    </citation>
    <scope>NUCLEOTIDE SEQUENCE [LARGE SCALE GENOMIC DNA]</scope>
    <source>
        <strain evidence="3 4">CCM4809</strain>
    </source>
</reference>
<feature type="domain" description="CAAX prenyl protease 2/Lysostaphin resistance protein A-like" evidence="2">
    <location>
        <begin position="104"/>
        <end position="182"/>
    </location>
</feature>
<keyword evidence="1" id="KW-0812">Transmembrane</keyword>
<keyword evidence="3" id="KW-0645">Protease</keyword>
<dbReference type="Pfam" id="PF02517">
    <property type="entry name" value="Rce1-like"/>
    <property type="match status" value="1"/>
</dbReference>
<gene>
    <name evidence="3" type="ORF">ERX37_04730</name>
</gene>
<keyword evidence="4" id="KW-1185">Reference proteome</keyword>
<organism evidence="3 4">
    <name type="scientific">Macrococcus hajekii</name>
    <dbReference type="NCBI Taxonomy" id="198482"/>
    <lineage>
        <taxon>Bacteria</taxon>
        <taxon>Bacillati</taxon>
        <taxon>Bacillota</taxon>
        <taxon>Bacilli</taxon>
        <taxon>Bacillales</taxon>
        <taxon>Staphylococcaceae</taxon>
        <taxon>Macrococcus</taxon>
    </lineage>
</organism>
<dbReference type="GO" id="GO:0006508">
    <property type="term" value="P:proteolysis"/>
    <property type="evidence" value="ECO:0007669"/>
    <property type="project" value="UniProtKB-KW"/>
</dbReference>
<feature type="transmembrane region" description="Helical" evidence="1">
    <location>
        <begin position="134"/>
        <end position="151"/>
    </location>
</feature>
<feature type="transmembrane region" description="Helical" evidence="1">
    <location>
        <begin position="62"/>
        <end position="83"/>
    </location>
</feature>
<feature type="transmembrane region" description="Helical" evidence="1">
    <location>
        <begin position="103"/>
        <end position="122"/>
    </location>
</feature>
<dbReference type="GO" id="GO:0008237">
    <property type="term" value="F:metallopeptidase activity"/>
    <property type="evidence" value="ECO:0007669"/>
    <property type="project" value="UniProtKB-KW"/>
</dbReference>
<dbReference type="Proteomes" id="UP000295328">
    <property type="component" value="Unassembled WGS sequence"/>
</dbReference>
<dbReference type="GO" id="GO:0004175">
    <property type="term" value="F:endopeptidase activity"/>
    <property type="evidence" value="ECO:0007669"/>
    <property type="project" value="UniProtKB-ARBA"/>
</dbReference>
<feature type="transmembrane region" description="Helical" evidence="1">
    <location>
        <begin position="178"/>
        <end position="195"/>
    </location>
</feature>